<dbReference type="STRING" id="1003195.SCATT_38050"/>
<dbReference type="AlphaFoldDB" id="G8WR19"/>
<reference evidence="3" key="1">
    <citation type="submission" date="2011-12" db="EMBL/GenBank/DDBJ databases">
        <title>Complete genome sequence of Streptomyces cattleya strain DSM 46488.</title>
        <authorList>
            <person name="Ou H.-Y."/>
            <person name="Li P."/>
            <person name="Zhao C."/>
            <person name="O'Hagan D."/>
            <person name="Deng Z."/>
        </authorList>
    </citation>
    <scope>NUCLEOTIDE SEQUENCE [LARGE SCALE GENOMIC DNA]</scope>
    <source>
        <strain evidence="3">ATCC 35852 / DSM 46488 / JCM 4925 / NBRC 14057 / NRRL 8057</strain>
    </source>
</reference>
<evidence type="ECO:0000313" key="3">
    <source>
        <dbReference type="Proteomes" id="UP000007842"/>
    </source>
</evidence>
<name>G8WR19_STREN</name>
<accession>G8WR19</accession>
<dbReference type="eggNOG" id="ENOG50341UY">
    <property type="taxonomic scope" value="Bacteria"/>
</dbReference>
<evidence type="ECO:0000256" key="1">
    <source>
        <dbReference type="SAM" id="Phobius"/>
    </source>
</evidence>
<evidence type="ECO:0000313" key="2">
    <source>
        <dbReference type="EMBL" id="AEW96176.1"/>
    </source>
</evidence>
<keyword evidence="1" id="KW-0812">Transmembrane</keyword>
<feature type="transmembrane region" description="Helical" evidence="1">
    <location>
        <begin position="46"/>
        <end position="68"/>
    </location>
</feature>
<dbReference type="KEGG" id="scy:SCATT_38050"/>
<keyword evidence="1" id="KW-1133">Transmembrane helix</keyword>
<feature type="transmembrane region" description="Helical" evidence="1">
    <location>
        <begin position="105"/>
        <end position="123"/>
    </location>
</feature>
<gene>
    <name evidence="2" type="ordered locus">SCATT_38050</name>
</gene>
<feature type="transmembrane region" description="Helical" evidence="1">
    <location>
        <begin position="80"/>
        <end position="99"/>
    </location>
</feature>
<sequence length="141" mass="13689">MAALAAVLLVVEACGVGFVNLALGYAVRHQSMSLAGLKPSAMSAGAWAAGALLVVLLLGCAVVAVVTAVRDRAPGRFGRLALILAAVLNGALGAAAAGIVGWLSFAVVMVILGAVVLTLINYGPGGAAPAVAPEPAPPATP</sequence>
<proteinExistence type="predicted"/>
<organism evidence="2 3">
    <name type="scientific">Streptantibioticus cattleyicolor (strain ATCC 35852 / DSM 46488 / JCM 4925 / NBRC 14057 / NRRL 8057)</name>
    <name type="common">Streptomyces cattleya</name>
    <dbReference type="NCBI Taxonomy" id="1003195"/>
    <lineage>
        <taxon>Bacteria</taxon>
        <taxon>Bacillati</taxon>
        <taxon>Actinomycetota</taxon>
        <taxon>Actinomycetes</taxon>
        <taxon>Kitasatosporales</taxon>
        <taxon>Streptomycetaceae</taxon>
        <taxon>Streptantibioticus</taxon>
    </lineage>
</organism>
<dbReference type="EMBL" id="CP003219">
    <property type="protein sequence ID" value="AEW96176.1"/>
    <property type="molecule type" value="Genomic_DNA"/>
</dbReference>
<protein>
    <submittedName>
        <fullName evidence="2">Putative integral membrane protein</fullName>
    </submittedName>
</protein>
<keyword evidence="3" id="KW-1185">Reference proteome</keyword>
<dbReference type="PATRIC" id="fig|1003195.29.peg.3800"/>
<keyword evidence="1" id="KW-0472">Membrane</keyword>
<dbReference type="Proteomes" id="UP000007842">
    <property type="component" value="Chromosome"/>
</dbReference>
<dbReference type="HOGENOM" id="CLU_112484_0_0_11"/>